<evidence type="ECO:0000259" key="2">
    <source>
        <dbReference type="Pfam" id="PF13843"/>
    </source>
</evidence>
<gene>
    <name evidence="3" type="ORF">QYM36_018230</name>
</gene>
<organism evidence="3 4">
    <name type="scientific">Artemia franciscana</name>
    <name type="common">Brine shrimp</name>
    <name type="synonym">Artemia sanfranciscana</name>
    <dbReference type="NCBI Taxonomy" id="6661"/>
    <lineage>
        <taxon>Eukaryota</taxon>
        <taxon>Metazoa</taxon>
        <taxon>Ecdysozoa</taxon>
        <taxon>Arthropoda</taxon>
        <taxon>Crustacea</taxon>
        <taxon>Branchiopoda</taxon>
        <taxon>Anostraca</taxon>
        <taxon>Artemiidae</taxon>
        <taxon>Artemia</taxon>
    </lineage>
</organism>
<protein>
    <recommendedName>
        <fullName evidence="2">PiggyBac transposable element-derived protein domain-containing protein</fullName>
    </recommendedName>
</protein>
<feature type="domain" description="PiggyBac transposable element-derived protein" evidence="2">
    <location>
        <begin position="167"/>
        <end position="383"/>
    </location>
</feature>
<name>A0AA88H2N8_ARTSF</name>
<dbReference type="AlphaFoldDB" id="A0AA88H2N8"/>
<feature type="region of interest" description="Disordered" evidence="1">
    <location>
        <begin position="26"/>
        <end position="82"/>
    </location>
</feature>
<comment type="caution">
    <text evidence="3">The sequence shown here is derived from an EMBL/GenBank/DDBJ whole genome shotgun (WGS) entry which is preliminary data.</text>
</comment>
<evidence type="ECO:0000256" key="1">
    <source>
        <dbReference type="SAM" id="MobiDB-lite"/>
    </source>
</evidence>
<keyword evidence="4" id="KW-1185">Reference proteome</keyword>
<feature type="compositionally biased region" description="Polar residues" evidence="1">
    <location>
        <begin position="27"/>
        <end position="36"/>
    </location>
</feature>
<feature type="compositionally biased region" description="Acidic residues" evidence="1">
    <location>
        <begin position="50"/>
        <end position="74"/>
    </location>
</feature>
<accession>A0AA88H2N8</accession>
<dbReference type="PANTHER" id="PTHR47272">
    <property type="entry name" value="DDE_TNP_1_7 DOMAIN-CONTAINING PROTEIN"/>
    <property type="match status" value="1"/>
</dbReference>
<reference evidence="3" key="1">
    <citation type="submission" date="2023-07" db="EMBL/GenBank/DDBJ databases">
        <title>Chromosome-level genome assembly of Artemia franciscana.</title>
        <authorList>
            <person name="Jo E."/>
        </authorList>
    </citation>
    <scope>NUCLEOTIDE SEQUENCE</scope>
    <source>
        <tissue evidence="3">Whole body</tissue>
    </source>
</reference>
<dbReference type="Proteomes" id="UP001187531">
    <property type="component" value="Unassembled WGS sequence"/>
</dbReference>
<dbReference type="EMBL" id="JAVRJZ010000108">
    <property type="protein sequence ID" value="KAK2703270.1"/>
    <property type="molecule type" value="Genomic_DNA"/>
</dbReference>
<sequence>MQSQQNNPGSVKVFHAIMSKREERLFRSQTTRNANHIFSRDEAVQYTLEPDGELSDLEIEDEEDLDHEEDDNDPDWNPPVDPSIEYNVDEDDLPLSSLTHVHIVNRSASPPPYPLVASVISDPSTSGKATPFQSSSSREFRWRKRNFESPDVTWKSSLPPPPPEIPTPIEYFKQMFDDDMVERILFQSNLYAMQKEGVQLKVTNKEMGQFLGIHMLMGIIKQSTMSQHWNRATRFPLIVDVMPRDRFKTLRRSFHANDNHLAVPKGQDGYDSLFKLRPVIDGLQASLTKIPAEERQSIDEQMAPFKGKLRFKQYLKDKPHSWGIKIFSRAGASGIIYDFEVYTGKSSVPVTELGQEAEVVLRLAEEIPRNKNFKLFFDNYYTTSWKTPQRPNCSTPKRPKLAKPKPYNSFCYDGIQHWPEAVADKKRCRLCSAYARIQCFNCHVSLCLVKNRNCFKIFPTQ</sequence>
<dbReference type="PANTHER" id="PTHR47272:SF1">
    <property type="entry name" value="PIGGYBAC TRANSPOSABLE ELEMENT-DERIVED PROTEIN 3-LIKE"/>
    <property type="match status" value="1"/>
</dbReference>
<dbReference type="Pfam" id="PF13843">
    <property type="entry name" value="DDE_Tnp_1_7"/>
    <property type="match status" value="1"/>
</dbReference>
<proteinExistence type="predicted"/>
<dbReference type="InterPro" id="IPR029526">
    <property type="entry name" value="PGBD"/>
</dbReference>
<evidence type="ECO:0000313" key="4">
    <source>
        <dbReference type="Proteomes" id="UP001187531"/>
    </source>
</evidence>
<evidence type="ECO:0000313" key="3">
    <source>
        <dbReference type="EMBL" id="KAK2703270.1"/>
    </source>
</evidence>